<dbReference type="EMBL" id="JADOER010000005">
    <property type="protein sequence ID" value="MBT9312058.1"/>
    <property type="molecule type" value="Genomic_DNA"/>
</dbReference>
<dbReference type="Pfam" id="PF05685">
    <property type="entry name" value="Uma2"/>
    <property type="match status" value="1"/>
</dbReference>
<dbReference type="InterPro" id="IPR012296">
    <property type="entry name" value="Nuclease_put_TT1808"/>
</dbReference>
<dbReference type="Gene3D" id="3.90.1570.10">
    <property type="entry name" value="tt1808, chain A"/>
    <property type="match status" value="1"/>
</dbReference>
<keyword evidence="3" id="KW-1185">Reference proteome</keyword>
<reference evidence="2 3" key="1">
    <citation type="journal article" date="2021" name="Mar. Drugs">
        <title>Genome Reduction and Secondary Metabolism of the Marine Sponge-Associated Cyanobacterium Leptothoe.</title>
        <authorList>
            <person name="Konstantinou D."/>
            <person name="Popin R.V."/>
            <person name="Fewer D.P."/>
            <person name="Sivonen K."/>
            <person name="Gkelis S."/>
        </authorList>
    </citation>
    <scope>NUCLEOTIDE SEQUENCE [LARGE SCALE GENOMIC DNA]</scope>
    <source>
        <strain evidence="2 3">TAU-MAC 1615</strain>
    </source>
</reference>
<dbReference type="CDD" id="cd06260">
    <property type="entry name" value="DUF820-like"/>
    <property type="match status" value="1"/>
</dbReference>
<accession>A0ABS5Y3H0</accession>
<sequence>MVMISTQISELDLDHLEGQLTQLVVLPNISWQTYRAMLVDMGDHRSTRISYNQGTLTLKMPSKLHEIINRLLARIVTTLTEELGLDVVNVGSTTLEREDLEKGAEPDTGFYIQNAAELEGLDPDIPADLPPDLVIEVDITSPSTRRLEIYKALGIAEVWRYTKRNGLVIYQLKNGNHVESDNSFAFPLVSATRLNEFLTQRQSQSENQVIRAVRLWAQTMVQDSV</sequence>
<gene>
    <name evidence="2" type="ORF">IXB28_07560</name>
</gene>
<dbReference type="InterPro" id="IPR008538">
    <property type="entry name" value="Uma2"/>
</dbReference>
<dbReference type="PANTHER" id="PTHR47152:SF2">
    <property type="entry name" value="SLR2084 PROTEIN"/>
    <property type="match status" value="1"/>
</dbReference>
<organism evidence="2 3">
    <name type="scientific">Leptothoe kymatousa TAU-MAC 1615</name>
    <dbReference type="NCBI Taxonomy" id="2364775"/>
    <lineage>
        <taxon>Bacteria</taxon>
        <taxon>Bacillati</taxon>
        <taxon>Cyanobacteriota</taxon>
        <taxon>Cyanophyceae</taxon>
        <taxon>Nodosilineales</taxon>
        <taxon>Cymatolegaceae</taxon>
        <taxon>Leptothoe</taxon>
        <taxon>Leptothoe kymatousa</taxon>
    </lineage>
</organism>
<comment type="caution">
    <text evidence="2">The sequence shown here is derived from an EMBL/GenBank/DDBJ whole genome shotgun (WGS) entry which is preliminary data.</text>
</comment>
<evidence type="ECO:0000313" key="3">
    <source>
        <dbReference type="Proteomes" id="UP001196661"/>
    </source>
</evidence>
<dbReference type="PANTHER" id="PTHR47152">
    <property type="entry name" value="SLR2084 PROTEIN-RELATED"/>
    <property type="match status" value="1"/>
</dbReference>
<keyword evidence="2" id="KW-0378">Hydrolase</keyword>
<evidence type="ECO:0000313" key="2">
    <source>
        <dbReference type="EMBL" id="MBT9312058.1"/>
    </source>
</evidence>
<keyword evidence="2" id="KW-0540">Nuclease</keyword>
<keyword evidence="2" id="KW-0255">Endonuclease</keyword>
<evidence type="ECO:0000259" key="1">
    <source>
        <dbReference type="Pfam" id="PF05685"/>
    </source>
</evidence>
<dbReference type="InterPro" id="IPR011335">
    <property type="entry name" value="Restrct_endonuc-II-like"/>
</dbReference>
<dbReference type="Proteomes" id="UP001196661">
    <property type="component" value="Unassembled WGS sequence"/>
</dbReference>
<feature type="domain" description="Putative restriction endonuclease" evidence="1">
    <location>
        <begin position="31"/>
        <end position="181"/>
    </location>
</feature>
<proteinExistence type="predicted"/>
<name>A0ABS5Y3H0_9CYAN</name>
<dbReference type="GO" id="GO:0004519">
    <property type="term" value="F:endonuclease activity"/>
    <property type="evidence" value="ECO:0007669"/>
    <property type="project" value="UniProtKB-KW"/>
</dbReference>
<dbReference type="SUPFAM" id="SSF52980">
    <property type="entry name" value="Restriction endonuclease-like"/>
    <property type="match status" value="1"/>
</dbReference>
<protein>
    <submittedName>
        <fullName evidence="2">Uma2 family endonuclease</fullName>
    </submittedName>
</protein>
<dbReference type="RefSeq" id="WP_215617963.1">
    <property type="nucleotide sequence ID" value="NZ_JADOER010000005.1"/>
</dbReference>